<reference evidence="1 2" key="1">
    <citation type="submission" date="2023-05" db="EMBL/GenBank/DDBJ databases">
        <title>Corynebacterium suedekumii sp. nov. and Corynebacterium breve sp. nov. isolated from raw cow's milk.</title>
        <authorList>
            <person name="Baer M.K."/>
            <person name="Mehl L."/>
            <person name="Hellmuth R."/>
            <person name="Marke G."/>
            <person name="Lipski A."/>
        </authorList>
    </citation>
    <scope>NUCLEOTIDE SEQUENCE [LARGE SCALE GENOMIC DNA]</scope>
    <source>
        <strain evidence="1 2">R4</strain>
    </source>
</reference>
<gene>
    <name evidence="1" type="ORF">QP027_00360</name>
</gene>
<name>A0ABY8VE09_9CORY</name>
<sequence>MDTNQGYPDGYAVTVSWIDGAWNVAKFRDDFTHFSTAVDAVRNLRSEGAAFALLCVEDEYLVIVRPGPNRVHALISDATMAVDDDYAAEVLDELGIEIPDLDPDELDEIDGWADGDFGILDNVGLSEELLSVLVDDQDAYPSDIIQRIADELDFSDELERVLR</sequence>
<evidence type="ECO:0000313" key="1">
    <source>
        <dbReference type="EMBL" id="WIM67891.1"/>
    </source>
</evidence>
<dbReference type="Proteomes" id="UP001225598">
    <property type="component" value="Chromosome"/>
</dbReference>
<proteinExistence type="predicted"/>
<dbReference type="RefSeq" id="WP_284825215.1">
    <property type="nucleotide sequence ID" value="NZ_CP126969.1"/>
</dbReference>
<dbReference type="InterPro" id="IPR023869">
    <property type="entry name" value="tRNA_Adeno_NH3ase_assoc_put"/>
</dbReference>
<organism evidence="1 2">
    <name type="scientific">Corynebacterium breve</name>
    <dbReference type="NCBI Taxonomy" id="3049799"/>
    <lineage>
        <taxon>Bacteria</taxon>
        <taxon>Bacillati</taxon>
        <taxon>Actinomycetota</taxon>
        <taxon>Actinomycetes</taxon>
        <taxon>Mycobacteriales</taxon>
        <taxon>Corynebacteriaceae</taxon>
        <taxon>Corynebacterium</taxon>
    </lineage>
</organism>
<dbReference type="NCBIfam" id="TIGR03941">
    <property type="entry name" value="tRNA_deam_assoc"/>
    <property type="match status" value="1"/>
</dbReference>
<protein>
    <submittedName>
        <fullName evidence="1">tRNA adenosine deaminase-associated protein</fullName>
    </submittedName>
</protein>
<evidence type="ECO:0000313" key="2">
    <source>
        <dbReference type="Proteomes" id="UP001225598"/>
    </source>
</evidence>
<accession>A0ABY8VE09</accession>
<dbReference type="EMBL" id="CP126969">
    <property type="protein sequence ID" value="WIM67891.1"/>
    <property type="molecule type" value="Genomic_DNA"/>
</dbReference>
<keyword evidence="2" id="KW-1185">Reference proteome</keyword>